<evidence type="ECO:0000313" key="1">
    <source>
        <dbReference type="EMBL" id="OSQ42888.1"/>
    </source>
</evidence>
<dbReference type="EMBL" id="JFKC01000041">
    <property type="protein sequence ID" value="OSQ42888.1"/>
    <property type="molecule type" value="Genomic_DNA"/>
</dbReference>
<dbReference type="Gene3D" id="2.40.128.270">
    <property type="match status" value="1"/>
</dbReference>
<protein>
    <submittedName>
        <fullName evidence="1">Uncharacterized protein</fullName>
    </submittedName>
</protein>
<name>A0A1X4N980_9RHOB</name>
<evidence type="ECO:0000313" key="2">
    <source>
        <dbReference type="Proteomes" id="UP000193926"/>
    </source>
</evidence>
<proteinExistence type="predicted"/>
<keyword evidence="2" id="KW-1185">Reference proteome</keyword>
<comment type="caution">
    <text evidence="1">The sequence shown here is derived from an EMBL/GenBank/DDBJ whole genome shotgun (WGS) entry which is preliminary data.</text>
</comment>
<dbReference type="AlphaFoldDB" id="A0A1X4N980"/>
<gene>
    <name evidence="1" type="ORF">MGEO_20150</name>
</gene>
<sequence length="90" mass="10033">MQTGETSIVIDFLDLLALLKKMWMAAFSLSRTDLSHDVLEQDAECSEAVQYSNMYRYVLQADCNRVTGNWTLDDTTLTITPGPATLALCP</sequence>
<organism evidence="1 2">
    <name type="scientific">Marivita geojedonensis</name>
    <dbReference type="NCBI Taxonomy" id="1123756"/>
    <lineage>
        <taxon>Bacteria</taxon>
        <taxon>Pseudomonadati</taxon>
        <taxon>Pseudomonadota</taxon>
        <taxon>Alphaproteobacteria</taxon>
        <taxon>Rhodobacterales</taxon>
        <taxon>Roseobacteraceae</taxon>
        <taxon>Marivita</taxon>
    </lineage>
</organism>
<reference evidence="1 2" key="1">
    <citation type="submission" date="2014-03" db="EMBL/GenBank/DDBJ databases">
        <title>The draft genome sequence of Marivita geojedonensis KCTC 23882.</title>
        <authorList>
            <person name="Lai Q."/>
            <person name="Shao Z."/>
        </authorList>
    </citation>
    <scope>NUCLEOTIDE SEQUENCE [LARGE SCALE GENOMIC DNA]</scope>
    <source>
        <strain evidence="1 2">DPG-138</strain>
    </source>
</reference>
<dbReference type="InterPro" id="IPR038670">
    <property type="entry name" value="HslJ-like_sf"/>
</dbReference>
<accession>A0A1X4N980</accession>
<dbReference type="Proteomes" id="UP000193926">
    <property type="component" value="Unassembled WGS sequence"/>
</dbReference>